<sequence length="102" mass="12156">LDKFAEVRSEKLNWLRIVERKKDALEDKKCEAEDFLRLQNDHVRVFSRWYQWSLWQCLMTDENLVNAIEALETELAEEAERNEDDITHCELLGKHFEECGAA</sequence>
<keyword evidence="2" id="KW-1185">Reference proteome</keyword>
<proteinExistence type="predicted"/>
<organism evidence="1 2">
    <name type="scientific">Rickenella mellea</name>
    <dbReference type="NCBI Taxonomy" id="50990"/>
    <lineage>
        <taxon>Eukaryota</taxon>
        <taxon>Fungi</taxon>
        <taxon>Dikarya</taxon>
        <taxon>Basidiomycota</taxon>
        <taxon>Agaricomycotina</taxon>
        <taxon>Agaricomycetes</taxon>
        <taxon>Hymenochaetales</taxon>
        <taxon>Rickenellaceae</taxon>
        <taxon>Rickenella</taxon>
    </lineage>
</organism>
<reference evidence="1 2" key="1">
    <citation type="submission" date="2018-06" db="EMBL/GenBank/DDBJ databases">
        <title>A transcriptomic atlas of mushroom development highlights an independent origin of complex multicellularity.</title>
        <authorList>
            <consortium name="DOE Joint Genome Institute"/>
            <person name="Krizsan K."/>
            <person name="Almasi E."/>
            <person name="Merenyi Z."/>
            <person name="Sahu N."/>
            <person name="Viragh M."/>
            <person name="Koszo T."/>
            <person name="Mondo S."/>
            <person name="Kiss B."/>
            <person name="Balint B."/>
            <person name="Kues U."/>
            <person name="Barry K."/>
            <person name="Hegedus J.C."/>
            <person name="Henrissat B."/>
            <person name="Johnson J."/>
            <person name="Lipzen A."/>
            <person name="Ohm R."/>
            <person name="Nagy I."/>
            <person name="Pangilinan J."/>
            <person name="Yan J."/>
            <person name="Xiong Y."/>
            <person name="Grigoriev I.V."/>
            <person name="Hibbett D.S."/>
            <person name="Nagy L.G."/>
        </authorList>
    </citation>
    <scope>NUCLEOTIDE SEQUENCE [LARGE SCALE GENOMIC DNA]</scope>
    <source>
        <strain evidence="1 2">SZMC22713</strain>
    </source>
</reference>
<dbReference type="OrthoDB" id="2683870at2759"/>
<feature type="non-terminal residue" evidence="1">
    <location>
        <position position="1"/>
    </location>
</feature>
<dbReference type="VEuPathDB" id="FungiDB:BD410DRAFT_728506"/>
<dbReference type="EMBL" id="ML170207">
    <property type="protein sequence ID" value="TDL18453.1"/>
    <property type="molecule type" value="Genomic_DNA"/>
</dbReference>
<evidence type="ECO:0000313" key="2">
    <source>
        <dbReference type="Proteomes" id="UP000294933"/>
    </source>
</evidence>
<accession>A0A4Y7PSR4</accession>
<dbReference type="STRING" id="50990.A0A4Y7PSR4"/>
<gene>
    <name evidence="1" type="ORF">BD410DRAFT_728506</name>
</gene>
<dbReference type="Proteomes" id="UP000294933">
    <property type="component" value="Unassembled WGS sequence"/>
</dbReference>
<name>A0A4Y7PSR4_9AGAM</name>
<evidence type="ECO:0000313" key="1">
    <source>
        <dbReference type="EMBL" id="TDL18453.1"/>
    </source>
</evidence>
<protein>
    <submittedName>
        <fullName evidence="1">Uncharacterized protein</fullName>
    </submittedName>
</protein>
<dbReference type="AlphaFoldDB" id="A0A4Y7PSR4"/>